<evidence type="ECO:0000313" key="4">
    <source>
        <dbReference type="Proteomes" id="UP001157974"/>
    </source>
</evidence>
<dbReference type="PRINTS" id="PR00413">
    <property type="entry name" value="HADHALOGNASE"/>
</dbReference>
<dbReference type="EMBL" id="JAMWBK010000005">
    <property type="protein sequence ID" value="KAJ8905066.1"/>
    <property type="molecule type" value="Genomic_DNA"/>
</dbReference>
<dbReference type="Gene3D" id="1.10.150.240">
    <property type="entry name" value="Putative phosphatase, domain 2"/>
    <property type="match status" value="1"/>
</dbReference>
<evidence type="ECO:0000313" key="3">
    <source>
        <dbReference type="EMBL" id="KAJ8905066.1"/>
    </source>
</evidence>
<dbReference type="FunFam" id="3.40.50.1000:FF:000036">
    <property type="entry name" value="HAD family hydrolase"/>
    <property type="match status" value="1"/>
</dbReference>
<proteinExistence type="predicted"/>
<evidence type="ECO:0000256" key="2">
    <source>
        <dbReference type="ARBA" id="ARBA00022801"/>
    </source>
</evidence>
<reference evidence="3 4" key="1">
    <citation type="journal article" date="2023" name="Nat. Commun.">
        <title>Origin of minicircular mitochondrial genomes in red algae.</title>
        <authorList>
            <person name="Lee Y."/>
            <person name="Cho C.H."/>
            <person name="Lee Y.M."/>
            <person name="Park S.I."/>
            <person name="Yang J.H."/>
            <person name="West J.A."/>
            <person name="Bhattacharya D."/>
            <person name="Yoon H.S."/>
        </authorList>
    </citation>
    <scope>NUCLEOTIDE SEQUENCE [LARGE SCALE GENOMIC DNA]</scope>
    <source>
        <strain evidence="3 4">CCMP1338</strain>
        <tissue evidence="3">Whole cell</tissue>
    </source>
</reference>
<dbReference type="PANTHER" id="PTHR42896">
    <property type="entry name" value="XYLULOSE-1,5-BISPHOSPHATE (XUBP) PHOSPHATASE"/>
    <property type="match status" value="1"/>
</dbReference>
<dbReference type="NCBIfam" id="TIGR01509">
    <property type="entry name" value="HAD-SF-IA-v3"/>
    <property type="match status" value="1"/>
</dbReference>
<dbReference type="SFLD" id="SFLDG01135">
    <property type="entry name" value="C1.5.6:_HAD__Beta-PGM__Phospha"/>
    <property type="match status" value="1"/>
</dbReference>
<sequence>MAFLTGLAIDSRRLRIGSSRCEPRRRVAVHAKVMQALIFDCDGVLADTERDAHRVAFNLAFEENELNTVWSESRYGKLLEVGGGKERMTAHFNEVGWPEGYTTEESQQELVKKLHLRKTELFGKLISEGKIPLRPGVQSLADSASKKGLPIAVCSTSNEKAVAQIVTMMGPELASSIAIFAGDIVPKKKPSPDIYNLATEKLNLDPAATVVIEDSYIGLQAAKDAGMNCVVTKSTYTLDEDFARADRVVDDLDSGAVTLESLEALVSNE</sequence>
<dbReference type="SUPFAM" id="SSF56784">
    <property type="entry name" value="HAD-like"/>
    <property type="match status" value="1"/>
</dbReference>
<dbReference type="GO" id="GO:0016787">
    <property type="term" value="F:hydrolase activity"/>
    <property type="evidence" value="ECO:0007669"/>
    <property type="project" value="UniProtKB-KW"/>
</dbReference>
<dbReference type="InterPro" id="IPR023214">
    <property type="entry name" value="HAD_sf"/>
</dbReference>
<dbReference type="SFLD" id="SFLDS00003">
    <property type="entry name" value="Haloacid_Dehalogenase"/>
    <property type="match status" value="1"/>
</dbReference>
<dbReference type="InterPro" id="IPR044999">
    <property type="entry name" value="CbbY-like"/>
</dbReference>
<protein>
    <submittedName>
        <fullName evidence="3">Uncharacterized protein</fullName>
    </submittedName>
</protein>
<dbReference type="SFLD" id="SFLDF00035">
    <property type="entry name" value="phosphoglycolate_phosphatase"/>
    <property type="match status" value="1"/>
</dbReference>
<evidence type="ECO:0000256" key="1">
    <source>
        <dbReference type="ARBA" id="ARBA00022723"/>
    </source>
</evidence>
<dbReference type="Proteomes" id="UP001157974">
    <property type="component" value="Unassembled WGS sequence"/>
</dbReference>
<dbReference type="InterPro" id="IPR023198">
    <property type="entry name" value="PGP-like_dom2"/>
</dbReference>
<keyword evidence="4" id="KW-1185">Reference proteome</keyword>
<dbReference type="PANTHER" id="PTHR42896:SF2">
    <property type="entry name" value="CBBY-LIKE PROTEIN"/>
    <property type="match status" value="1"/>
</dbReference>
<name>A0AAV8UWZ7_9RHOD</name>
<dbReference type="InterPro" id="IPR036412">
    <property type="entry name" value="HAD-like_sf"/>
</dbReference>
<dbReference type="Gene3D" id="3.40.50.1000">
    <property type="entry name" value="HAD superfamily/HAD-like"/>
    <property type="match status" value="1"/>
</dbReference>
<keyword evidence="2" id="KW-0378">Hydrolase</keyword>
<dbReference type="GO" id="GO:0046872">
    <property type="term" value="F:metal ion binding"/>
    <property type="evidence" value="ECO:0007669"/>
    <property type="project" value="UniProtKB-KW"/>
</dbReference>
<dbReference type="AlphaFoldDB" id="A0AAV8UWZ7"/>
<keyword evidence="1" id="KW-0479">Metal-binding</keyword>
<dbReference type="Pfam" id="PF00702">
    <property type="entry name" value="Hydrolase"/>
    <property type="match status" value="1"/>
</dbReference>
<dbReference type="SFLD" id="SFLDG01129">
    <property type="entry name" value="C1.5:_HAD__Beta-PGM__Phosphata"/>
    <property type="match status" value="1"/>
</dbReference>
<organism evidence="3 4">
    <name type="scientific">Rhodosorus marinus</name>
    <dbReference type="NCBI Taxonomy" id="101924"/>
    <lineage>
        <taxon>Eukaryota</taxon>
        <taxon>Rhodophyta</taxon>
        <taxon>Stylonematophyceae</taxon>
        <taxon>Stylonematales</taxon>
        <taxon>Stylonemataceae</taxon>
        <taxon>Rhodosorus</taxon>
    </lineage>
</organism>
<comment type="caution">
    <text evidence="3">The sequence shown here is derived from an EMBL/GenBank/DDBJ whole genome shotgun (WGS) entry which is preliminary data.</text>
</comment>
<dbReference type="InterPro" id="IPR006439">
    <property type="entry name" value="HAD-SF_hydro_IA"/>
</dbReference>
<gene>
    <name evidence="3" type="ORF">NDN08_001577</name>
</gene>
<accession>A0AAV8UWZ7</accession>